<feature type="compositionally biased region" description="Low complexity" evidence="1">
    <location>
        <begin position="426"/>
        <end position="443"/>
    </location>
</feature>
<reference evidence="4 5" key="1">
    <citation type="submission" date="2020-01" db="EMBL/GenBank/DDBJ databases">
        <authorList>
            <consortium name="DOE Joint Genome Institute"/>
            <person name="Haridas S."/>
            <person name="Albert R."/>
            <person name="Binder M."/>
            <person name="Bloem J."/>
            <person name="Labutti K."/>
            <person name="Salamov A."/>
            <person name="Andreopoulos B."/>
            <person name="Baker S.E."/>
            <person name="Barry K."/>
            <person name="Bills G."/>
            <person name="Bluhm B.H."/>
            <person name="Cannon C."/>
            <person name="Castanera R."/>
            <person name="Culley D.E."/>
            <person name="Daum C."/>
            <person name="Ezra D."/>
            <person name="Gonzalez J.B."/>
            <person name="Henrissat B."/>
            <person name="Kuo A."/>
            <person name="Liang C."/>
            <person name="Lipzen A."/>
            <person name="Lutzoni F."/>
            <person name="Magnuson J."/>
            <person name="Mondo S."/>
            <person name="Nolan M."/>
            <person name="Ohm R."/>
            <person name="Pangilinan J."/>
            <person name="Park H.-J.H."/>
            <person name="Ramirez L."/>
            <person name="Alfaro M."/>
            <person name="Sun H."/>
            <person name="Tritt A."/>
            <person name="Yoshinaga Y."/>
            <person name="Zwiers L.-H.L."/>
            <person name="Turgeon B.G."/>
            <person name="Goodwin S.B."/>
            <person name="Spatafora J.W."/>
            <person name="Crous P.W."/>
            <person name="Grigoriev I.V."/>
        </authorList>
    </citation>
    <scope>NUCLEOTIDE SEQUENCE [LARGE SCALE GENOMIC DNA]</scope>
    <source>
        <strain evidence="4 5">CBS 611.86</strain>
    </source>
</reference>
<evidence type="ECO:0000313" key="5">
    <source>
        <dbReference type="Proteomes" id="UP000481861"/>
    </source>
</evidence>
<sequence length="457" mass="50184">MALRNVPTPSWLAIFLNICLARASFWTHTYRLQESLATSTWSYGSTYVDEMTYTETRTMSPKVTPTETPTSAFTSPGLYQDLDLVYEYYAPSAVAESDLVPDSTYDLDATTTLSSSSVYTLIVFLMPVTYTAPASCPTQFTFSTDESVDVPTEVTDQLTPATVVTDTPLSHQTYIDAAYETWHLTAGAAPFTTTSQYAYSEYISACKTPYSSSSSDSDDDGDDADHSSNALRFCSWYSGCTSPRTWIIIIAAILPSLFVLGFVESWFWFRRLMTGRGCLRFGTVTWIMISLWVACFTRTQSARSVEDQKLLRERWNALSASQAFKLWWKWGFRHRYPIELLGQYSRNTVGVVPEGQPLPQMGQMGPGMGGPPPPGAGYAYPPPQGQPYLPPQGQAQGYYGAETKEPPIVTTNASLVPASVSPIVATHSSPVPAPVSPISVTPPNIAQVPTPPPVKLN</sequence>
<feature type="chain" id="PRO_5028865552" description="SUR7/PalI family-domain-containing protein" evidence="3">
    <location>
        <begin position="24"/>
        <end position="457"/>
    </location>
</feature>
<evidence type="ECO:0008006" key="6">
    <source>
        <dbReference type="Google" id="ProtNLM"/>
    </source>
</evidence>
<feature type="signal peptide" evidence="3">
    <location>
        <begin position="1"/>
        <end position="23"/>
    </location>
</feature>
<proteinExistence type="predicted"/>
<feature type="compositionally biased region" description="Low complexity" evidence="1">
    <location>
        <begin position="391"/>
        <end position="400"/>
    </location>
</feature>
<evidence type="ECO:0000256" key="2">
    <source>
        <dbReference type="SAM" id="Phobius"/>
    </source>
</evidence>
<comment type="caution">
    <text evidence="4">The sequence shown here is derived from an EMBL/GenBank/DDBJ whole genome shotgun (WGS) entry which is preliminary data.</text>
</comment>
<feature type="compositionally biased region" description="Pro residues" evidence="1">
    <location>
        <begin position="369"/>
        <end position="390"/>
    </location>
</feature>
<keyword evidence="2" id="KW-0472">Membrane</keyword>
<evidence type="ECO:0000256" key="1">
    <source>
        <dbReference type="SAM" id="MobiDB-lite"/>
    </source>
</evidence>
<feature type="region of interest" description="Disordered" evidence="1">
    <location>
        <begin position="426"/>
        <end position="457"/>
    </location>
</feature>
<gene>
    <name evidence="4" type="ORF">BDV95DRAFT_494075</name>
</gene>
<keyword evidence="5" id="KW-1185">Reference proteome</keyword>
<feature type="transmembrane region" description="Helical" evidence="2">
    <location>
        <begin position="246"/>
        <end position="269"/>
    </location>
</feature>
<evidence type="ECO:0000313" key="4">
    <source>
        <dbReference type="EMBL" id="KAF2871391.1"/>
    </source>
</evidence>
<keyword evidence="2" id="KW-0812">Transmembrane</keyword>
<feature type="region of interest" description="Disordered" evidence="1">
    <location>
        <begin position="365"/>
        <end position="404"/>
    </location>
</feature>
<keyword evidence="2" id="KW-1133">Transmembrane helix</keyword>
<dbReference type="OrthoDB" id="3795566at2759"/>
<feature type="transmembrane region" description="Helical" evidence="2">
    <location>
        <begin position="281"/>
        <end position="299"/>
    </location>
</feature>
<dbReference type="Proteomes" id="UP000481861">
    <property type="component" value="Unassembled WGS sequence"/>
</dbReference>
<keyword evidence="3" id="KW-0732">Signal</keyword>
<name>A0A7C8I987_9PLEO</name>
<dbReference type="AlphaFoldDB" id="A0A7C8I987"/>
<evidence type="ECO:0000256" key="3">
    <source>
        <dbReference type="SAM" id="SignalP"/>
    </source>
</evidence>
<organism evidence="4 5">
    <name type="scientific">Massariosphaeria phaeospora</name>
    <dbReference type="NCBI Taxonomy" id="100035"/>
    <lineage>
        <taxon>Eukaryota</taxon>
        <taxon>Fungi</taxon>
        <taxon>Dikarya</taxon>
        <taxon>Ascomycota</taxon>
        <taxon>Pezizomycotina</taxon>
        <taxon>Dothideomycetes</taxon>
        <taxon>Pleosporomycetidae</taxon>
        <taxon>Pleosporales</taxon>
        <taxon>Pleosporales incertae sedis</taxon>
        <taxon>Massariosphaeria</taxon>
    </lineage>
</organism>
<dbReference type="EMBL" id="JAADJZ010000011">
    <property type="protein sequence ID" value="KAF2871391.1"/>
    <property type="molecule type" value="Genomic_DNA"/>
</dbReference>
<protein>
    <recommendedName>
        <fullName evidence="6">SUR7/PalI family-domain-containing protein</fullName>
    </recommendedName>
</protein>
<accession>A0A7C8I987</accession>